<dbReference type="OrthoDB" id="341259at2759"/>
<dbReference type="InterPro" id="IPR002110">
    <property type="entry name" value="Ankyrin_rpt"/>
</dbReference>
<organism evidence="4 5">
    <name type="scientific">Fusarium mundagurra</name>
    <dbReference type="NCBI Taxonomy" id="1567541"/>
    <lineage>
        <taxon>Eukaryota</taxon>
        <taxon>Fungi</taxon>
        <taxon>Dikarya</taxon>
        <taxon>Ascomycota</taxon>
        <taxon>Pezizomycotina</taxon>
        <taxon>Sordariomycetes</taxon>
        <taxon>Hypocreomycetidae</taxon>
        <taxon>Hypocreales</taxon>
        <taxon>Nectriaceae</taxon>
        <taxon>Fusarium</taxon>
        <taxon>Fusarium fujikuroi species complex</taxon>
    </lineage>
</organism>
<name>A0A8H5XKZ2_9HYPO</name>
<evidence type="ECO:0000256" key="2">
    <source>
        <dbReference type="ARBA" id="ARBA00023043"/>
    </source>
</evidence>
<dbReference type="InterPro" id="IPR036770">
    <property type="entry name" value="Ankyrin_rpt-contain_sf"/>
</dbReference>
<dbReference type="AlphaFoldDB" id="A0A8H5XKZ2"/>
<gene>
    <name evidence="4" type="ORF">FMUND_15851</name>
</gene>
<keyword evidence="2 3" id="KW-0040">ANK repeat</keyword>
<keyword evidence="4" id="KW-0418">Kinase</keyword>
<feature type="repeat" description="ANK" evidence="3">
    <location>
        <begin position="289"/>
        <end position="321"/>
    </location>
</feature>
<dbReference type="Proteomes" id="UP000544331">
    <property type="component" value="Unassembled WGS sequence"/>
</dbReference>
<dbReference type="GO" id="GO:0004842">
    <property type="term" value="F:ubiquitin-protein transferase activity"/>
    <property type="evidence" value="ECO:0007669"/>
    <property type="project" value="TreeGrafter"/>
</dbReference>
<dbReference type="GO" id="GO:0016301">
    <property type="term" value="F:kinase activity"/>
    <property type="evidence" value="ECO:0007669"/>
    <property type="project" value="UniProtKB-KW"/>
</dbReference>
<dbReference type="Pfam" id="PF12796">
    <property type="entry name" value="Ank_2"/>
    <property type="match status" value="2"/>
</dbReference>
<feature type="repeat" description="ANK" evidence="3">
    <location>
        <begin position="222"/>
        <end position="254"/>
    </location>
</feature>
<keyword evidence="4" id="KW-0808">Transferase</keyword>
<dbReference type="PRINTS" id="PR01415">
    <property type="entry name" value="ANKYRIN"/>
</dbReference>
<comment type="caution">
    <text evidence="4">The sequence shown here is derived from an EMBL/GenBank/DDBJ whole genome shotgun (WGS) entry which is preliminary data.</text>
</comment>
<accession>A0A8H5XKZ2</accession>
<feature type="non-terminal residue" evidence="4">
    <location>
        <position position="1"/>
    </location>
</feature>
<reference evidence="4 5" key="1">
    <citation type="submission" date="2020-05" db="EMBL/GenBank/DDBJ databases">
        <title>Identification and distribution of gene clusters putatively required for synthesis of sphingolipid metabolism inhibitors in phylogenetically diverse species of the filamentous fungus Fusarium.</title>
        <authorList>
            <person name="Kim H.-S."/>
            <person name="Busman M."/>
            <person name="Brown D.W."/>
            <person name="Divon H."/>
            <person name="Uhlig S."/>
            <person name="Proctor R.H."/>
        </authorList>
    </citation>
    <scope>NUCLEOTIDE SEQUENCE [LARGE SCALE GENOMIC DNA]</scope>
    <source>
        <strain evidence="4 5">NRRL 66235</strain>
    </source>
</reference>
<dbReference type="EMBL" id="JAAOAN010001362">
    <property type="protein sequence ID" value="KAF5695494.1"/>
    <property type="molecule type" value="Genomic_DNA"/>
</dbReference>
<sequence>MSLAGILTIDKATIIESAGMVRLENPMVRIFTKAFVESGLGSSSDALLCIIPALRKQLPPPHAEDMLSALIKAAEDSHRKSEWERAETLLRWACARFSSPHWGDSSHFFARALRATGELYRWSFADHSNDERKKFGIRGIEWLTKTYGSEGQSNPNVKEILNCYQETARRIAELPAGRDSPHHAAHTQQLLVQAIRDGIPNTYNQHFLWPSGMTGAKLPDVDGRTPLSWAAGNGHEAVVQQLLEKGADVESKDKSGRTPLSWTAENGHETVVQQLLERGANVESIGEEYGRTPLWWAAENGHKAVIQRLLEKGAKTESKDKYGQTPLWRAARNGHEAVVQQLLGKGADVESK</sequence>
<feature type="repeat" description="ANK" evidence="3">
    <location>
        <begin position="255"/>
        <end position="287"/>
    </location>
</feature>
<evidence type="ECO:0000256" key="3">
    <source>
        <dbReference type="PROSITE-ProRule" id="PRU00023"/>
    </source>
</evidence>
<dbReference type="PROSITE" id="PS50297">
    <property type="entry name" value="ANK_REP_REGION"/>
    <property type="match status" value="4"/>
</dbReference>
<keyword evidence="1" id="KW-0677">Repeat</keyword>
<feature type="repeat" description="ANK" evidence="3">
    <location>
        <begin position="322"/>
        <end position="352"/>
    </location>
</feature>
<dbReference type="SUPFAM" id="SSF48403">
    <property type="entry name" value="Ankyrin repeat"/>
    <property type="match status" value="1"/>
</dbReference>
<dbReference type="PANTHER" id="PTHR24171">
    <property type="entry name" value="ANKYRIN REPEAT DOMAIN-CONTAINING PROTEIN 39-RELATED"/>
    <property type="match status" value="1"/>
</dbReference>
<evidence type="ECO:0000313" key="5">
    <source>
        <dbReference type="Proteomes" id="UP000544331"/>
    </source>
</evidence>
<dbReference type="PANTHER" id="PTHR24171:SF8">
    <property type="entry name" value="BRCA1-ASSOCIATED RING DOMAIN PROTEIN 1"/>
    <property type="match status" value="1"/>
</dbReference>
<dbReference type="PROSITE" id="PS50088">
    <property type="entry name" value="ANK_REPEAT"/>
    <property type="match status" value="4"/>
</dbReference>
<protein>
    <submittedName>
        <fullName evidence="4">Pfs ankyrin repeats &amp; 6-phosphofructo-2-kinase</fullName>
    </submittedName>
</protein>
<keyword evidence="5" id="KW-1185">Reference proteome</keyword>
<evidence type="ECO:0000256" key="1">
    <source>
        <dbReference type="ARBA" id="ARBA00022737"/>
    </source>
</evidence>
<dbReference type="SMART" id="SM00248">
    <property type="entry name" value="ANK"/>
    <property type="match status" value="4"/>
</dbReference>
<dbReference type="Gene3D" id="1.25.40.20">
    <property type="entry name" value="Ankyrin repeat-containing domain"/>
    <property type="match status" value="2"/>
</dbReference>
<evidence type="ECO:0000313" key="4">
    <source>
        <dbReference type="EMBL" id="KAF5695494.1"/>
    </source>
</evidence>
<proteinExistence type="predicted"/>
<dbReference type="GO" id="GO:0085020">
    <property type="term" value="P:protein K6-linked ubiquitination"/>
    <property type="evidence" value="ECO:0007669"/>
    <property type="project" value="TreeGrafter"/>
</dbReference>